<protein>
    <recommendedName>
        <fullName evidence="3">Lipoprotein</fullName>
    </recommendedName>
</protein>
<comment type="caution">
    <text evidence="1">The sequence shown here is derived from an EMBL/GenBank/DDBJ whole genome shotgun (WGS) entry which is preliminary data.</text>
</comment>
<dbReference type="OrthoDB" id="1346349at2"/>
<name>A0A2T1N8J7_9FLAO</name>
<proteinExistence type="predicted"/>
<evidence type="ECO:0008006" key="3">
    <source>
        <dbReference type="Google" id="ProtNLM"/>
    </source>
</evidence>
<sequence length="209" mass="24352">MRSLGRFIKVCVACCFIIACDYGNVIEIQQKSEYYDAYVDSVTKLAPVKSFSNWKQMTKKHDSLKNEVVLVSKDLKKDNAINELIKNNSKTFDTFKISSINAFKQLNSNDSIQLLQKRIFNLPSVDLRYEKITQSNILQSFVNFENFLDEYSKSLSKADWRRVHIIYDALDHRKKNISAKISDMDKVEINKIQPKIFALIKLNDFFKSQ</sequence>
<dbReference type="AlphaFoldDB" id="A0A2T1N8J7"/>
<dbReference type="PROSITE" id="PS51257">
    <property type="entry name" value="PROKAR_LIPOPROTEIN"/>
    <property type="match status" value="1"/>
</dbReference>
<organism evidence="1 2">
    <name type="scientific">Aurantibacter aestuarii</name>
    <dbReference type="NCBI Taxonomy" id="1266046"/>
    <lineage>
        <taxon>Bacteria</taxon>
        <taxon>Pseudomonadati</taxon>
        <taxon>Bacteroidota</taxon>
        <taxon>Flavobacteriia</taxon>
        <taxon>Flavobacteriales</taxon>
        <taxon>Flavobacteriaceae</taxon>
        <taxon>Aurantibacter</taxon>
    </lineage>
</organism>
<gene>
    <name evidence="1" type="ORF">C7H52_07825</name>
</gene>
<dbReference type="EMBL" id="PXOQ01000009">
    <property type="protein sequence ID" value="PSG88205.1"/>
    <property type="molecule type" value="Genomic_DNA"/>
</dbReference>
<dbReference type="Proteomes" id="UP000238426">
    <property type="component" value="Unassembled WGS sequence"/>
</dbReference>
<keyword evidence="2" id="KW-1185">Reference proteome</keyword>
<accession>A0A2T1N8J7</accession>
<evidence type="ECO:0000313" key="2">
    <source>
        <dbReference type="Proteomes" id="UP000238426"/>
    </source>
</evidence>
<dbReference type="RefSeq" id="WP_106463345.1">
    <property type="nucleotide sequence ID" value="NZ_PXOQ01000009.1"/>
</dbReference>
<reference evidence="1 2" key="1">
    <citation type="submission" date="2018-03" db="EMBL/GenBank/DDBJ databases">
        <title>Mesoflavibacter sp. HG37 and Mesoflavibacter sp. HG96 sp.nov., two marine bacteria isolated from seawater of Western Pacific Ocean.</title>
        <authorList>
            <person name="Cheng H."/>
            <person name="Wu Y.-H."/>
            <person name="Guo L.-L."/>
            <person name="Xu X.-W."/>
        </authorList>
    </citation>
    <scope>NUCLEOTIDE SEQUENCE [LARGE SCALE GENOMIC DNA]</scope>
    <source>
        <strain evidence="1 2">KCTC 32269</strain>
    </source>
</reference>
<evidence type="ECO:0000313" key="1">
    <source>
        <dbReference type="EMBL" id="PSG88205.1"/>
    </source>
</evidence>